<keyword evidence="3" id="KW-1185">Reference proteome</keyword>
<dbReference type="AlphaFoldDB" id="A0A8S3ZGE6"/>
<feature type="signal peptide" evidence="1">
    <location>
        <begin position="1"/>
        <end position="26"/>
    </location>
</feature>
<evidence type="ECO:0000256" key="1">
    <source>
        <dbReference type="SAM" id="SignalP"/>
    </source>
</evidence>
<protein>
    <submittedName>
        <fullName evidence="2">Uncharacterized protein</fullName>
    </submittedName>
</protein>
<accession>A0A8S3ZGE6</accession>
<evidence type="ECO:0000313" key="3">
    <source>
        <dbReference type="Proteomes" id="UP000678393"/>
    </source>
</evidence>
<dbReference type="EMBL" id="CAJHNH020002286">
    <property type="protein sequence ID" value="CAG5126202.1"/>
    <property type="molecule type" value="Genomic_DNA"/>
</dbReference>
<gene>
    <name evidence="2" type="ORF">CUNI_LOCUS11760</name>
</gene>
<reference evidence="2" key="1">
    <citation type="submission" date="2021-04" db="EMBL/GenBank/DDBJ databases">
        <authorList>
            <consortium name="Molecular Ecology Group"/>
        </authorList>
    </citation>
    <scope>NUCLEOTIDE SEQUENCE</scope>
</reference>
<evidence type="ECO:0000313" key="2">
    <source>
        <dbReference type="EMBL" id="CAG5126202.1"/>
    </source>
</evidence>
<dbReference type="Proteomes" id="UP000678393">
    <property type="component" value="Unassembled WGS sequence"/>
</dbReference>
<sequence length="101" mass="11330">MGSQSTNQGLTLICVTIVAVIVCSEAATGRQYGTWVDRRRDRECQRSLICEYRQANCINNSPQNQWRCIAIINSMNAKMCTRHICEKAQGMVCSETDPGEI</sequence>
<name>A0A8S3ZGE6_9EUPU</name>
<proteinExistence type="predicted"/>
<organism evidence="2 3">
    <name type="scientific">Candidula unifasciata</name>
    <dbReference type="NCBI Taxonomy" id="100452"/>
    <lineage>
        <taxon>Eukaryota</taxon>
        <taxon>Metazoa</taxon>
        <taxon>Spiralia</taxon>
        <taxon>Lophotrochozoa</taxon>
        <taxon>Mollusca</taxon>
        <taxon>Gastropoda</taxon>
        <taxon>Heterobranchia</taxon>
        <taxon>Euthyneura</taxon>
        <taxon>Panpulmonata</taxon>
        <taxon>Eupulmonata</taxon>
        <taxon>Stylommatophora</taxon>
        <taxon>Helicina</taxon>
        <taxon>Helicoidea</taxon>
        <taxon>Geomitridae</taxon>
        <taxon>Candidula</taxon>
    </lineage>
</organism>
<comment type="caution">
    <text evidence="2">The sequence shown here is derived from an EMBL/GenBank/DDBJ whole genome shotgun (WGS) entry which is preliminary data.</text>
</comment>
<keyword evidence="1" id="KW-0732">Signal</keyword>
<feature type="chain" id="PRO_5035905583" evidence="1">
    <location>
        <begin position="27"/>
        <end position="101"/>
    </location>
</feature>